<sequence>MKTGPRISLGRRRAAAWTCALPWVLGVRRVQAAPTVIGQSVPWPTIRLLDGRTVVAEQLRGRALVVTFFATDCGYCQRHNQRLDRLARTSGALPLTVLGAALDRDVVPVEAYLARQGYTFPVTMDAAPLRAVLTARRSYPLTCVIDRQGVLREVIPGEMAEDDVMGLAKWATT</sequence>
<gene>
    <name evidence="2" type="ORF">BDD16_002118</name>
</gene>
<dbReference type="InterPro" id="IPR050553">
    <property type="entry name" value="Thioredoxin_ResA/DsbE_sf"/>
</dbReference>
<organism evidence="2 3">
    <name type="scientific">Sphaerotilus montanus</name>
    <dbReference type="NCBI Taxonomy" id="522889"/>
    <lineage>
        <taxon>Bacteria</taxon>
        <taxon>Pseudomonadati</taxon>
        <taxon>Pseudomonadota</taxon>
        <taxon>Betaproteobacteria</taxon>
        <taxon>Burkholderiales</taxon>
        <taxon>Sphaerotilaceae</taxon>
        <taxon>Sphaerotilus</taxon>
    </lineage>
</organism>
<dbReference type="RefSeq" id="WP_179633934.1">
    <property type="nucleotide sequence ID" value="NZ_CAXYYM010000004.1"/>
</dbReference>
<reference evidence="2 3" key="1">
    <citation type="submission" date="2020-07" db="EMBL/GenBank/DDBJ databases">
        <title>Genomic Encyclopedia of Archaeal and Bacterial Type Strains, Phase II (KMG-II): from individual species to whole genera.</title>
        <authorList>
            <person name="Goeker M."/>
        </authorList>
    </citation>
    <scope>NUCLEOTIDE SEQUENCE [LARGE SCALE GENOMIC DNA]</scope>
    <source>
        <strain evidence="2 3">DSM 21226</strain>
    </source>
</reference>
<evidence type="ECO:0000313" key="3">
    <source>
        <dbReference type="Proteomes" id="UP000518288"/>
    </source>
</evidence>
<dbReference type="SUPFAM" id="SSF52833">
    <property type="entry name" value="Thioredoxin-like"/>
    <property type="match status" value="1"/>
</dbReference>
<dbReference type="Gene3D" id="3.40.30.10">
    <property type="entry name" value="Glutaredoxin"/>
    <property type="match status" value="1"/>
</dbReference>
<proteinExistence type="predicted"/>
<dbReference type="EMBL" id="JACCFH010000001">
    <property type="protein sequence ID" value="NYG33132.1"/>
    <property type="molecule type" value="Genomic_DNA"/>
</dbReference>
<keyword evidence="3" id="KW-1185">Reference proteome</keyword>
<dbReference type="InterPro" id="IPR000866">
    <property type="entry name" value="AhpC/TSA"/>
</dbReference>
<dbReference type="GO" id="GO:0016209">
    <property type="term" value="F:antioxidant activity"/>
    <property type="evidence" value="ECO:0007669"/>
    <property type="project" value="InterPro"/>
</dbReference>
<accession>A0A7Y9U6U9</accession>
<dbReference type="GO" id="GO:0016491">
    <property type="term" value="F:oxidoreductase activity"/>
    <property type="evidence" value="ECO:0007669"/>
    <property type="project" value="InterPro"/>
</dbReference>
<dbReference type="InterPro" id="IPR013766">
    <property type="entry name" value="Thioredoxin_domain"/>
</dbReference>
<dbReference type="Proteomes" id="UP000518288">
    <property type="component" value="Unassembled WGS sequence"/>
</dbReference>
<dbReference type="AlphaFoldDB" id="A0A7Y9U6U9"/>
<comment type="caution">
    <text evidence="2">The sequence shown here is derived from an EMBL/GenBank/DDBJ whole genome shotgun (WGS) entry which is preliminary data.</text>
</comment>
<dbReference type="PANTHER" id="PTHR42852">
    <property type="entry name" value="THIOL:DISULFIDE INTERCHANGE PROTEIN DSBE"/>
    <property type="match status" value="1"/>
</dbReference>
<name>A0A7Y9U6U9_9BURK</name>
<dbReference type="PROSITE" id="PS51352">
    <property type="entry name" value="THIOREDOXIN_2"/>
    <property type="match status" value="1"/>
</dbReference>
<dbReference type="InterPro" id="IPR036249">
    <property type="entry name" value="Thioredoxin-like_sf"/>
</dbReference>
<dbReference type="PANTHER" id="PTHR42852:SF13">
    <property type="entry name" value="PROTEIN DIPZ"/>
    <property type="match status" value="1"/>
</dbReference>
<dbReference type="CDD" id="cd02966">
    <property type="entry name" value="TlpA_like_family"/>
    <property type="match status" value="1"/>
</dbReference>
<evidence type="ECO:0000259" key="1">
    <source>
        <dbReference type="PROSITE" id="PS51352"/>
    </source>
</evidence>
<evidence type="ECO:0000313" key="2">
    <source>
        <dbReference type="EMBL" id="NYG33132.1"/>
    </source>
</evidence>
<protein>
    <submittedName>
        <fullName evidence="2">Peroxiredoxin</fullName>
    </submittedName>
</protein>
<feature type="domain" description="Thioredoxin" evidence="1">
    <location>
        <begin position="35"/>
        <end position="173"/>
    </location>
</feature>
<dbReference type="Pfam" id="PF00578">
    <property type="entry name" value="AhpC-TSA"/>
    <property type="match status" value="1"/>
</dbReference>